<dbReference type="Proteomes" id="UP000598146">
    <property type="component" value="Unassembled WGS sequence"/>
</dbReference>
<proteinExistence type="predicted"/>
<dbReference type="InterPro" id="IPR011990">
    <property type="entry name" value="TPR-like_helical_dom_sf"/>
</dbReference>
<dbReference type="PANTHER" id="PTHR47691:SF3">
    <property type="entry name" value="HTH-TYPE TRANSCRIPTIONAL REGULATOR RV0890C-RELATED"/>
    <property type="match status" value="1"/>
</dbReference>
<gene>
    <name evidence="1" type="ORF">I4J89_25870</name>
</gene>
<evidence type="ECO:0008006" key="3">
    <source>
        <dbReference type="Google" id="ProtNLM"/>
    </source>
</evidence>
<dbReference type="RefSeq" id="WP_196416649.1">
    <property type="nucleotide sequence ID" value="NZ_JADQTO010000012.1"/>
</dbReference>
<comment type="caution">
    <text evidence="1">The sequence shown here is derived from an EMBL/GenBank/DDBJ whole genome shotgun (WGS) entry which is preliminary data.</text>
</comment>
<evidence type="ECO:0000313" key="2">
    <source>
        <dbReference type="Proteomes" id="UP000598146"/>
    </source>
</evidence>
<accession>A0A931FYS0</accession>
<reference evidence="1" key="1">
    <citation type="submission" date="2020-11" db="EMBL/GenBank/DDBJ databases">
        <title>Isolation and identification of active actinomycetes.</title>
        <authorList>
            <person name="Sun X."/>
        </authorList>
    </citation>
    <scope>NUCLEOTIDE SEQUENCE</scope>
    <source>
        <strain evidence="1">NEAU-A11</strain>
    </source>
</reference>
<sequence>MAPFRPNLRAVLDHAGDPDLTIRLAWYWYLRGKHSEGHRRLSAVRDDAEAALWAQGFALLTGRPAADRLPATGTSPRARWFLALAHLHLGESVRARELIDGALADFRAAGDQWGTAAALASRTKQALFEGDLALAERSGTESLALFTALGDRWGRLQAADMLGYLAEITGDYERAARLHRDGLRHAEELHLWVDASYRLASLGRIALLTGDFDRAEEFHERGLRLAAEQSSPFAVAFARTGLALGGRRSGDLDGAERHLRDALAWHRRMADEHGTPHYGMTLVLAELGFLAEQRGDAVHARTWHLEGLTVATALGDPRAIALAREGLAGAAALAGSAEEAEALLTQAAALRESAGAPLPAAERGDVTRIEARIRAAVRRPSAGHARPGSG</sequence>
<keyword evidence="2" id="KW-1185">Reference proteome</keyword>
<evidence type="ECO:0000313" key="1">
    <source>
        <dbReference type="EMBL" id="MBG0564883.1"/>
    </source>
</evidence>
<protein>
    <recommendedName>
        <fullName evidence="3">Tetratricopeptide repeat protein</fullName>
    </recommendedName>
</protein>
<name>A0A931FYS0_9ACTN</name>
<organism evidence="1 2">
    <name type="scientific">Actinoplanes aureus</name>
    <dbReference type="NCBI Taxonomy" id="2792083"/>
    <lineage>
        <taxon>Bacteria</taxon>
        <taxon>Bacillati</taxon>
        <taxon>Actinomycetota</taxon>
        <taxon>Actinomycetes</taxon>
        <taxon>Micromonosporales</taxon>
        <taxon>Micromonosporaceae</taxon>
        <taxon>Actinoplanes</taxon>
    </lineage>
</organism>
<dbReference type="Gene3D" id="1.25.40.10">
    <property type="entry name" value="Tetratricopeptide repeat domain"/>
    <property type="match status" value="2"/>
</dbReference>
<dbReference type="AlphaFoldDB" id="A0A931FYS0"/>
<dbReference type="PANTHER" id="PTHR47691">
    <property type="entry name" value="REGULATOR-RELATED"/>
    <property type="match status" value="1"/>
</dbReference>
<dbReference type="SUPFAM" id="SSF48452">
    <property type="entry name" value="TPR-like"/>
    <property type="match status" value="1"/>
</dbReference>
<dbReference type="EMBL" id="JADQTO010000012">
    <property type="protein sequence ID" value="MBG0564883.1"/>
    <property type="molecule type" value="Genomic_DNA"/>
</dbReference>